<protein>
    <submittedName>
        <fullName evidence="2">Uncharacterized protein</fullName>
    </submittedName>
</protein>
<proteinExistence type="predicted"/>
<feature type="signal peptide" evidence="1">
    <location>
        <begin position="1"/>
        <end position="20"/>
    </location>
</feature>
<sequence>MDLKLVRLAFVVTVLIISSGTPFSKVPAVEGRICRSNADCPPCANGPSVCDLGICFCLRGGLAPPALILSKFP</sequence>
<dbReference type="Proteomes" id="UP000026915">
    <property type="component" value="Chromosome 3"/>
</dbReference>
<evidence type="ECO:0000256" key="1">
    <source>
        <dbReference type="SAM" id="SignalP"/>
    </source>
</evidence>
<dbReference type="OMA" id="VCDLGIC"/>
<dbReference type="AlphaFoldDB" id="A0A061G7T4"/>
<reference evidence="2 3" key="1">
    <citation type="journal article" date="2013" name="Genome Biol.">
        <title>The genome sequence of the most widely cultivated cacao type and its use to identify candidate genes regulating pod color.</title>
        <authorList>
            <person name="Motamayor J.C."/>
            <person name="Mockaitis K."/>
            <person name="Schmutz J."/>
            <person name="Haiminen N."/>
            <person name="Iii D.L."/>
            <person name="Cornejo O."/>
            <person name="Findley S.D."/>
            <person name="Zheng P."/>
            <person name="Utro F."/>
            <person name="Royaert S."/>
            <person name="Saski C."/>
            <person name="Jenkins J."/>
            <person name="Podicheti R."/>
            <person name="Zhao M."/>
            <person name="Scheffler B.E."/>
            <person name="Stack J.C."/>
            <person name="Feltus F.A."/>
            <person name="Mustiga G.M."/>
            <person name="Amores F."/>
            <person name="Phillips W."/>
            <person name="Marelli J.P."/>
            <person name="May G.D."/>
            <person name="Shapiro H."/>
            <person name="Ma J."/>
            <person name="Bustamante C.D."/>
            <person name="Schnell R.J."/>
            <person name="Main D."/>
            <person name="Gilbert D."/>
            <person name="Parida L."/>
            <person name="Kuhn D.N."/>
        </authorList>
    </citation>
    <scope>NUCLEOTIDE SEQUENCE [LARGE SCALE GENOMIC DNA]</scope>
    <source>
        <strain evidence="3">cv. Matina 1-6</strain>
    </source>
</reference>
<keyword evidence="3" id="KW-1185">Reference proteome</keyword>
<evidence type="ECO:0000313" key="2">
    <source>
        <dbReference type="EMBL" id="EOY25172.1"/>
    </source>
</evidence>
<keyword evidence="1" id="KW-0732">Signal</keyword>
<gene>
    <name evidence="2" type="ORF">TCM_016573</name>
</gene>
<name>A0A061G7T4_THECC</name>
<accession>A0A061G7T4</accession>
<dbReference type="HOGENOM" id="CLU_2709824_0_0_1"/>
<dbReference type="Gramene" id="EOY25172">
    <property type="protein sequence ID" value="EOY25172"/>
    <property type="gene ID" value="TCM_016573"/>
</dbReference>
<dbReference type="InParanoid" id="A0A061G7T4"/>
<feature type="chain" id="PRO_5001598657" evidence="1">
    <location>
        <begin position="21"/>
        <end position="73"/>
    </location>
</feature>
<dbReference type="EMBL" id="CM001881">
    <property type="protein sequence ID" value="EOY25172.1"/>
    <property type="molecule type" value="Genomic_DNA"/>
</dbReference>
<evidence type="ECO:0000313" key="3">
    <source>
        <dbReference type="Proteomes" id="UP000026915"/>
    </source>
</evidence>
<organism evidence="2 3">
    <name type="scientific">Theobroma cacao</name>
    <name type="common">Cacao</name>
    <name type="synonym">Cocoa</name>
    <dbReference type="NCBI Taxonomy" id="3641"/>
    <lineage>
        <taxon>Eukaryota</taxon>
        <taxon>Viridiplantae</taxon>
        <taxon>Streptophyta</taxon>
        <taxon>Embryophyta</taxon>
        <taxon>Tracheophyta</taxon>
        <taxon>Spermatophyta</taxon>
        <taxon>Magnoliopsida</taxon>
        <taxon>eudicotyledons</taxon>
        <taxon>Gunneridae</taxon>
        <taxon>Pentapetalae</taxon>
        <taxon>rosids</taxon>
        <taxon>malvids</taxon>
        <taxon>Malvales</taxon>
        <taxon>Malvaceae</taxon>
        <taxon>Byttnerioideae</taxon>
        <taxon>Theobroma</taxon>
    </lineage>
</organism>